<protein>
    <recommendedName>
        <fullName evidence="2">Tll0287-like domain-containing protein</fullName>
    </recommendedName>
</protein>
<evidence type="ECO:0000259" key="2">
    <source>
        <dbReference type="Pfam" id="PF11845"/>
    </source>
</evidence>
<comment type="caution">
    <text evidence="3">The sequence shown here is derived from an EMBL/GenBank/DDBJ whole genome shotgun (WGS) entry which is preliminary data.</text>
</comment>
<dbReference type="EMBL" id="MFNF01000008">
    <property type="protein sequence ID" value="OGH03991.1"/>
    <property type="molecule type" value="Genomic_DNA"/>
</dbReference>
<accession>A0A1F6H0Y8</accession>
<reference evidence="3 4" key="1">
    <citation type="journal article" date="2016" name="Nat. Commun.">
        <title>Thousands of microbial genomes shed light on interconnected biogeochemical processes in an aquifer system.</title>
        <authorList>
            <person name="Anantharaman K."/>
            <person name="Brown C.T."/>
            <person name="Hug L.A."/>
            <person name="Sharon I."/>
            <person name="Castelle C.J."/>
            <person name="Probst A.J."/>
            <person name="Thomas B.C."/>
            <person name="Singh A."/>
            <person name="Wilkins M.J."/>
            <person name="Karaoz U."/>
            <person name="Brodie E.L."/>
            <person name="Williams K.H."/>
            <person name="Hubbard S.S."/>
            <person name="Banfield J.F."/>
        </authorList>
    </citation>
    <scope>NUCLEOTIDE SEQUENCE [LARGE SCALE GENOMIC DNA]</scope>
</reference>
<evidence type="ECO:0000313" key="3">
    <source>
        <dbReference type="EMBL" id="OGH03991.1"/>
    </source>
</evidence>
<keyword evidence="1" id="KW-0732">Signal</keyword>
<name>A0A1F6H0Y8_9PROT</name>
<dbReference type="InterPro" id="IPR021796">
    <property type="entry name" value="Tll0287-like_dom"/>
</dbReference>
<feature type="chain" id="PRO_5009524897" description="Tll0287-like domain-containing protein" evidence="1">
    <location>
        <begin position="23"/>
        <end position="189"/>
    </location>
</feature>
<organism evidence="3 4">
    <name type="scientific">Candidatus Lambdaproteobacteria bacterium RIFOXYD2_FULL_56_26</name>
    <dbReference type="NCBI Taxonomy" id="1817773"/>
    <lineage>
        <taxon>Bacteria</taxon>
        <taxon>Pseudomonadati</taxon>
        <taxon>Pseudomonadota</taxon>
        <taxon>Candidatus Lambdaproteobacteria</taxon>
    </lineage>
</organism>
<gene>
    <name evidence="3" type="ORF">A2557_11240</name>
</gene>
<feature type="domain" description="Tll0287-like" evidence="2">
    <location>
        <begin position="62"/>
        <end position="184"/>
    </location>
</feature>
<proteinExistence type="predicted"/>
<feature type="signal peptide" evidence="1">
    <location>
        <begin position="1"/>
        <end position="22"/>
    </location>
</feature>
<dbReference type="Proteomes" id="UP000177583">
    <property type="component" value="Unassembled WGS sequence"/>
</dbReference>
<sequence length="189" mass="20656">MVKPFVPLLLLALLVGSAPLFAQELDQKILQSRTLFQGLSDDLQVQMWAAMSQGGPVAAIGTCNLNAGKVTEAASKQGVTLGRTSLKLRNPKNQPDPWERAMMEEFERQKASGVALEELEKGEFITQGGKKTFRYLKAIGTKPRCLACHGAVIAPEVEDKIKALYPNDLARGYKEGDLRGAFTLIQVLE</sequence>
<dbReference type="Pfam" id="PF11845">
    <property type="entry name" value="Tll0287-like"/>
    <property type="match status" value="1"/>
</dbReference>
<dbReference type="AlphaFoldDB" id="A0A1F6H0Y8"/>
<evidence type="ECO:0000313" key="4">
    <source>
        <dbReference type="Proteomes" id="UP000177583"/>
    </source>
</evidence>
<evidence type="ECO:0000256" key="1">
    <source>
        <dbReference type="SAM" id="SignalP"/>
    </source>
</evidence>